<sequence length="381" mass="42231">MQPQIWRTSLAWILSTQLIVAGGAAHLAQAADPQPALVLSACHGMASAAPFEPTSNASTAAEREREFVRTITDHMYGEGYERSVQQLTDAIKRNPTNSIFYITRGQAHYGHHEFTRAVEDFNHAIMLDPDSWIAYSGRGEAYERMFEHDRAIDDLDRAIQLSPRNARALTFRGSAYLNKREYDRAIDDFSRANELDPRCSAVLVARGTAHELQGDRNSAIADHDAALELNARWLNPRGFTLRASAYGKTGQYDLAIRDLSQARGRDAKNVSFWNNLCLYQAIAGAFEKALANCNEALRRQPDDPHVLDSRGFTYLKMGSLDEAIADYEAALRKDSKLANSLYGRGVVKRLKGDLAASEADIATAQALKPNIAEEMAQLGVK</sequence>
<feature type="repeat" description="TPR" evidence="3">
    <location>
        <begin position="98"/>
        <end position="131"/>
    </location>
</feature>
<organism evidence="5 6">
    <name type="scientific">Tardiphaga robiniae</name>
    <dbReference type="NCBI Taxonomy" id="943830"/>
    <lineage>
        <taxon>Bacteria</taxon>
        <taxon>Pseudomonadati</taxon>
        <taxon>Pseudomonadota</taxon>
        <taxon>Alphaproteobacteria</taxon>
        <taxon>Hyphomicrobiales</taxon>
        <taxon>Nitrobacteraceae</taxon>
        <taxon>Tardiphaga</taxon>
    </lineage>
</organism>
<feature type="repeat" description="TPR" evidence="3">
    <location>
        <begin position="166"/>
        <end position="199"/>
    </location>
</feature>
<dbReference type="Proteomes" id="UP000515291">
    <property type="component" value="Chromosome"/>
</dbReference>
<dbReference type="PROSITE" id="PS50005">
    <property type="entry name" value="TPR"/>
    <property type="match status" value="4"/>
</dbReference>
<name>A0A7G6TZG3_9BRAD</name>
<dbReference type="Gene3D" id="1.25.40.10">
    <property type="entry name" value="Tetratricopeptide repeat domain"/>
    <property type="match status" value="4"/>
</dbReference>
<dbReference type="GO" id="GO:0046813">
    <property type="term" value="P:receptor-mediated virion attachment to host cell"/>
    <property type="evidence" value="ECO:0007669"/>
    <property type="project" value="TreeGrafter"/>
</dbReference>
<evidence type="ECO:0000256" key="3">
    <source>
        <dbReference type="PROSITE-ProRule" id="PRU00339"/>
    </source>
</evidence>
<dbReference type="InterPro" id="IPR019734">
    <property type="entry name" value="TPR_rpt"/>
</dbReference>
<keyword evidence="4" id="KW-0732">Signal</keyword>
<dbReference type="SMART" id="SM00028">
    <property type="entry name" value="TPR"/>
    <property type="match status" value="8"/>
</dbReference>
<accession>A0A7G6TZG3</accession>
<feature type="repeat" description="TPR" evidence="3">
    <location>
        <begin position="304"/>
        <end position="337"/>
    </location>
</feature>
<keyword evidence="2 3" id="KW-0802">TPR repeat</keyword>
<gene>
    <name evidence="5" type="ORF">HB776_13635</name>
</gene>
<dbReference type="PANTHER" id="PTHR44858">
    <property type="entry name" value="TETRATRICOPEPTIDE REPEAT PROTEIN 6"/>
    <property type="match status" value="1"/>
</dbReference>
<dbReference type="SUPFAM" id="SSF48452">
    <property type="entry name" value="TPR-like"/>
    <property type="match status" value="2"/>
</dbReference>
<dbReference type="Pfam" id="PF13414">
    <property type="entry name" value="TPR_11"/>
    <property type="match status" value="1"/>
</dbReference>
<dbReference type="InterPro" id="IPR011990">
    <property type="entry name" value="TPR-like_helical_dom_sf"/>
</dbReference>
<dbReference type="RefSeq" id="WP_184518439.1">
    <property type="nucleotide sequence ID" value="NZ_CP050292.1"/>
</dbReference>
<protein>
    <submittedName>
        <fullName evidence="5">Tetratricopeptide repeat protein</fullName>
    </submittedName>
</protein>
<evidence type="ECO:0000256" key="2">
    <source>
        <dbReference type="ARBA" id="ARBA00022803"/>
    </source>
</evidence>
<dbReference type="PANTHER" id="PTHR44858:SF1">
    <property type="entry name" value="UDP-N-ACETYLGLUCOSAMINE--PEPTIDE N-ACETYLGLUCOSAMINYLTRANSFERASE SPINDLY-RELATED"/>
    <property type="match status" value="1"/>
</dbReference>
<feature type="chain" id="PRO_5028946364" evidence="4">
    <location>
        <begin position="31"/>
        <end position="381"/>
    </location>
</feature>
<dbReference type="InterPro" id="IPR050498">
    <property type="entry name" value="Ycf3"/>
</dbReference>
<evidence type="ECO:0000313" key="6">
    <source>
        <dbReference type="Proteomes" id="UP000515291"/>
    </source>
</evidence>
<dbReference type="PROSITE" id="PS50293">
    <property type="entry name" value="TPR_REGION"/>
    <property type="match status" value="1"/>
</dbReference>
<evidence type="ECO:0000256" key="4">
    <source>
        <dbReference type="SAM" id="SignalP"/>
    </source>
</evidence>
<evidence type="ECO:0000313" key="5">
    <source>
        <dbReference type="EMBL" id="QND72145.1"/>
    </source>
</evidence>
<proteinExistence type="predicted"/>
<keyword evidence="1" id="KW-0677">Repeat</keyword>
<evidence type="ECO:0000256" key="1">
    <source>
        <dbReference type="ARBA" id="ARBA00022737"/>
    </source>
</evidence>
<dbReference type="AlphaFoldDB" id="A0A7G6TZG3"/>
<dbReference type="EMBL" id="CP050292">
    <property type="protein sequence ID" value="QND72145.1"/>
    <property type="molecule type" value="Genomic_DNA"/>
</dbReference>
<reference evidence="6" key="1">
    <citation type="journal article" date="2020" name="Mol. Plant Microbe">
        <title>Rhizobial microsymbionts of the narrowly endemic Oxytropis species growing in Kamchatka are characterized by significant genetic diversity and possess a set of genes that are associated with T3SS and T6SS secretion systems and can affect the development of symbiosis.</title>
        <authorList>
            <person name="Safronova V."/>
            <person name="Guro P."/>
            <person name="Sazanova A."/>
            <person name="Kuznetsova I."/>
            <person name="Belimov A."/>
            <person name="Yakubov V."/>
            <person name="Chirak E."/>
            <person name="Afonin A."/>
            <person name="Gogolev Y."/>
            <person name="Andronov E."/>
            <person name="Tikhonovich I."/>
        </authorList>
    </citation>
    <scope>NUCLEOTIDE SEQUENCE [LARGE SCALE GENOMIC DNA]</scope>
    <source>
        <strain evidence="6">581</strain>
    </source>
</reference>
<dbReference type="KEGG" id="trb:HB776_13635"/>
<feature type="signal peptide" evidence="4">
    <location>
        <begin position="1"/>
        <end position="30"/>
    </location>
</feature>
<dbReference type="Pfam" id="PF13432">
    <property type="entry name" value="TPR_16"/>
    <property type="match status" value="2"/>
</dbReference>
<feature type="repeat" description="TPR" evidence="3">
    <location>
        <begin position="132"/>
        <end position="165"/>
    </location>
</feature>
<dbReference type="GO" id="GO:0009279">
    <property type="term" value="C:cell outer membrane"/>
    <property type="evidence" value="ECO:0007669"/>
    <property type="project" value="TreeGrafter"/>
</dbReference>